<keyword evidence="2" id="KW-1185">Reference proteome</keyword>
<comment type="caution">
    <text evidence="1">The sequence shown here is derived from an EMBL/GenBank/DDBJ whole genome shotgun (WGS) entry which is preliminary data.</text>
</comment>
<protein>
    <recommendedName>
        <fullName evidence="3">Class I lanthipeptide</fullName>
    </recommendedName>
</protein>
<evidence type="ECO:0008006" key="3">
    <source>
        <dbReference type="Google" id="ProtNLM"/>
    </source>
</evidence>
<gene>
    <name evidence="1" type="ORF">DF182_23860</name>
</gene>
<evidence type="ECO:0000313" key="1">
    <source>
        <dbReference type="EMBL" id="RBL89548.1"/>
    </source>
</evidence>
<dbReference type="Proteomes" id="UP000253410">
    <property type="component" value="Unassembled WGS sequence"/>
</dbReference>
<name>A0A365XTV0_9BACT</name>
<dbReference type="NCBIfam" id="NF038153">
    <property type="entry name" value="lant_leader_L1a"/>
    <property type="match status" value="1"/>
</dbReference>
<sequence length="59" mass="6749">MKKKKIELNKKLLLRKDKLVTLNPQEQSKLAGGQPITWFSTCCVETDEVTCPIGCVWTR</sequence>
<proteinExistence type="predicted"/>
<accession>A0A365XTV0</accession>
<reference evidence="1 2" key="1">
    <citation type="submission" date="2018-05" db="EMBL/GenBank/DDBJ databases">
        <title>Chitinophaga sp. K3CV102501T nov., isolated from isolated from a monsoon evergreen broad-leaved forest soil.</title>
        <authorList>
            <person name="Lv Y."/>
        </authorList>
    </citation>
    <scope>NUCLEOTIDE SEQUENCE [LARGE SCALE GENOMIC DNA]</scope>
    <source>
        <strain evidence="1 2">GDMCC 1.1325</strain>
    </source>
</reference>
<evidence type="ECO:0000313" key="2">
    <source>
        <dbReference type="Proteomes" id="UP000253410"/>
    </source>
</evidence>
<dbReference type="OrthoDB" id="680673at2"/>
<dbReference type="InterPro" id="IPR058238">
    <property type="entry name" value="Lant_leader_dom"/>
</dbReference>
<dbReference type="AlphaFoldDB" id="A0A365XTV0"/>
<organism evidence="1 2">
    <name type="scientific">Chitinophaga flava</name>
    <dbReference type="NCBI Taxonomy" id="2259036"/>
    <lineage>
        <taxon>Bacteria</taxon>
        <taxon>Pseudomonadati</taxon>
        <taxon>Bacteroidota</taxon>
        <taxon>Chitinophagia</taxon>
        <taxon>Chitinophagales</taxon>
        <taxon>Chitinophagaceae</taxon>
        <taxon>Chitinophaga</taxon>
    </lineage>
</organism>
<dbReference type="RefSeq" id="WP_113618297.1">
    <property type="nucleotide sequence ID" value="NZ_QFFJ01000002.1"/>
</dbReference>
<dbReference type="EMBL" id="QFFJ01000002">
    <property type="protein sequence ID" value="RBL89548.1"/>
    <property type="molecule type" value="Genomic_DNA"/>
</dbReference>